<dbReference type="InterPro" id="IPR052548">
    <property type="entry name" value="Type_VII_TA_antitoxin"/>
</dbReference>
<dbReference type="PANTHER" id="PTHR33933">
    <property type="entry name" value="NUCLEOTIDYLTRANSFERASE"/>
    <property type="match status" value="1"/>
</dbReference>
<feature type="domain" description="Polymerase beta nucleotidyltransferase" evidence="1">
    <location>
        <begin position="18"/>
        <end position="81"/>
    </location>
</feature>
<accession>A0A9D2G6V9</accession>
<dbReference type="InterPro" id="IPR043519">
    <property type="entry name" value="NT_sf"/>
</dbReference>
<protein>
    <submittedName>
        <fullName evidence="2">Nucleotidyltransferase domain-containing protein</fullName>
    </submittedName>
</protein>
<dbReference type="CDD" id="cd05403">
    <property type="entry name" value="NT_KNTase_like"/>
    <property type="match status" value="1"/>
</dbReference>
<reference evidence="2" key="2">
    <citation type="submission" date="2021-04" db="EMBL/GenBank/DDBJ databases">
        <authorList>
            <person name="Gilroy R."/>
        </authorList>
    </citation>
    <scope>NUCLEOTIDE SEQUENCE</scope>
    <source>
        <strain evidence="2">CHK196-3914</strain>
    </source>
</reference>
<dbReference type="Pfam" id="PF18765">
    <property type="entry name" value="Polbeta"/>
    <property type="match status" value="1"/>
</dbReference>
<dbReference type="SUPFAM" id="SSF81301">
    <property type="entry name" value="Nucleotidyltransferase"/>
    <property type="match status" value="1"/>
</dbReference>
<dbReference type="AlphaFoldDB" id="A0A9D2G6V9"/>
<organism evidence="2 3">
    <name type="scientific">Candidatus Mediterraneibacter stercoravium</name>
    <dbReference type="NCBI Taxonomy" id="2838685"/>
    <lineage>
        <taxon>Bacteria</taxon>
        <taxon>Bacillati</taxon>
        <taxon>Bacillota</taxon>
        <taxon>Clostridia</taxon>
        <taxon>Lachnospirales</taxon>
        <taxon>Lachnospiraceae</taxon>
        <taxon>Mediterraneibacter</taxon>
    </lineage>
</organism>
<dbReference type="Proteomes" id="UP000824116">
    <property type="component" value="Unassembled WGS sequence"/>
</dbReference>
<proteinExistence type="predicted"/>
<evidence type="ECO:0000313" key="2">
    <source>
        <dbReference type="EMBL" id="HIZ73728.1"/>
    </source>
</evidence>
<name>A0A9D2G6V9_9FIRM</name>
<comment type="caution">
    <text evidence="2">The sequence shown here is derived from an EMBL/GenBank/DDBJ whole genome shotgun (WGS) entry which is preliminary data.</text>
</comment>
<gene>
    <name evidence="2" type="ORF">H9723_00590</name>
</gene>
<dbReference type="InterPro" id="IPR041633">
    <property type="entry name" value="Polbeta"/>
</dbReference>
<reference evidence="2" key="1">
    <citation type="journal article" date="2021" name="PeerJ">
        <title>Extensive microbial diversity within the chicken gut microbiome revealed by metagenomics and culture.</title>
        <authorList>
            <person name="Gilroy R."/>
            <person name="Ravi A."/>
            <person name="Getino M."/>
            <person name="Pursley I."/>
            <person name="Horton D.L."/>
            <person name="Alikhan N.F."/>
            <person name="Baker D."/>
            <person name="Gharbi K."/>
            <person name="Hall N."/>
            <person name="Watson M."/>
            <person name="Adriaenssens E.M."/>
            <person name="Foster-Nyarko E."/>
            <person name="Jarju S."/>
            <person name="Secka A."/>
            <person name="Antonio M."/>
            <person name="Oren A."/>
            <person name="Chaudhuri R.R."/>
            <person name="La Ragione R."/>
            <person name="Hildebrand F."/>
            <person name="Pallen M.J."/>
        </authorList>
    </citation>
    <scope>NUCLEOTIDE SEQUENCE</scope>
    <source>
        <strain evidence="2">CHK196-3914</strain>
    </source>
</reference>
<dbReference type="PANTHER" id="PTHR33933:SF1">
    <property type="entry name" value="PROTEIN ADENYLYLTRANSFERASE MNTA-RELATED"/>
    <property type="match status" value="1"/>
</dbReference>
<sequence>MLSEMMKEELVHGLREIFHENMRMIILYGSVAREESTPESDIDIAIIMREDIDEKTQEKFFQWSADMDLKYDRVFSIIDILEERMEKWGKILPFYKNVQEEGIILWKAA</sequence>
<evidence type="ECO:0000259" key="1">
    <source>
        <dbReference type="Pfam" id="PF18765"/>
    </source>
</evidence>
<dbReference type="EMBL" id="DXAY01000011">
    <property type="protein sequence ID" value="HIZ73728.1"/>
    <property type="molecule type" value="Genomic_DNA"/>
</dbReference>
<dbReference type="Gene3D" id="3.30.460.10">
    <property type="entry name" value="Beta Polymerase, domain 2"/>
    <property type="match status" value="1"/>
</dbReference>
<evidence type="ECO:0000313" key="3">
    <source>
        <dbReference type="Proteomes" id="UP000824116"/>
    </source>
</evidence>